<dbReference type="AlphaFoldDB" id="A0A152A502"/>
<reference evidence="3 4" key="1">
    <citation type="submission" date="2015-12" db="EMBL/GenBank/DDBJ databases">
        <title>Dictyostelia acquired genes for synthesis and detection of signals that induce cell-type specialization by lateral gene transfer from prokaryotes.</title>
        <authorList>
            <person name="Gloeckner G."/>
            <person name="Schaap P."/>
        </authorList>
    </citation>
    <scope>NUCLEOTIDE SEQUENCE [LARGE SCALE GENOMIC DNA]</scope>
    <source>
        <strain evidence="3 4">TK</strain>
    </source>
</reference>
<keyword evidence="1" id="KW-0472">Membrane</keyword>
<evidence type="ECO:0000313" key="4">
    <source>
        <dbReference type="Proteomes" id="UP000076078"/>
    </source>
</evidence>
<dbReference type="Proteomes" id="UP000076078">
    <property type="component" value="Unassembled WGS sequence"/>
</dbReference>
<feature type="signal peptide" evidence="2">
    <location>
        <begin position="1"/>
        <end position="20"/>
    </location>
</feature>
<feature type="chain" id="PRO_5007593620" description="Transmembrane protein" evidence="2">
    <location>
        <begin position="21"/>
        <end position="348"/>
    </location>
</feature>
<feature type="transmembrane region" description="Helical" evidence="1">
    <location>
        <begin position="330"/>
        <end position="347"/>
    </location>
</feature>
<dbReference type="OrthoDB" id="24212at2759"/>
<dbReference type="FunCoup" id="A0A152A502">
    <property type="interactions" value="268"/>
</dbReference>
<dbReference type="InParanoid" id="A0A152A502"/>
<evidence type="ECO:0000256" key="2">
    <source>
        <dbReference type="SAM" id="SignalP"/>
    </source>
</evidence>
<evidence type="ECO:0000256" key="1">
    <source>
        <dbReference type="SAM" id="Phobius"/>
    </source>
</evidence>
<dbReference type="EMBL" id="LODT01000011">
    <property type="protein sequence ID" value="KYR01161.1"/>
    <property type="molecule type" value="Genomic_DNA"/>
</dbReference>
<keyword evidence="1" id="KW-0812">Transmembrane</keyword>
<protein>
    <recommendedName>
        <fullName evidence="5">Transmembrane protein</fullName>
    </recommendedName>
</protein>
<organism evidence="3 4">
    <name type="scientific">Tieghemostelium lacteum</name>
    <name type="common">Slime mold</name>
    <name type="synonym">Dictyostelium lacteum</name>
    <dbReference type="NCBI Taxonomy" id="361077"/>
    <lineage>
        <taxon>Eukaryota</taxon>
        <taxon>Amoebozoa</taxon>
        <taxon>Evosea</taxon>
        <taxon>Eumycetozoa</taxon>
        <taxon>Dictyostelia</taxon>
        <taxon>Dictyosteliales</taxon>
        <taxon>Raperosteliaceae</taxon>
        <taxon>Tieghemostelium</taxon>
    </lineage>
</organism>
<sequence length="348" mass="39311">MNTLILSIILSFLFIIFVHSDPNCIIGGIEADSCVNSRYIFNGDSYVIEQEIKLQNGTVLEFGENTTVTFERSSSLHFQCTPSTDNKYYIFCKQIIVKGIINSNAGFFTADLNLVEFLNENGNTPNLIYFGETASPQSDQYSPNSVSLTWPLFYLNLITNDDFNCSYYSIQESDRLFDVKIECDSKPISKPIDLNVTYSFCKDEYLAFNNIISNGVLQYSVPNQLFYVKDYLVEPPSGQGVNMVSSGFYLRLYPGFDFSYNLNDFISLVSQQKYTEMCGTVLPVKSSYIIVTPYGVTPLPITNPPNTVEPNSQDSKDDSVSSHIKVSPNLNFMVFIITIVYIIFVKMK</sequence>
<comment type="caution">
    <text evidence="3">The sequence shown here is derived from an EMBL/GenBank/DDBJ whole genome shotgun (WGS) entry which is preliminary data.</text>
</comment>
<keyword evidence="2" id="KW-0732">Signal</keyword>
<accession>A0A152A502</accession>
<evidence type="ECO:0000313" key="3">
    <source>
        <dbReference type="EMBL" id="KYR01161.1"/>
    </source>
</evidence>
<keyword evidence="1" id="KW-1133">Transmembrane helix</keyword>
<evidence type="ECO:0008006" key="5">
    <source>
        <dbReference type="Google" id="ProtNLM"/>
    </source>
</evidence>
<proteinExistence type="predicted"/>
<name>A0A152A502_TIELA</name>
<gene>
    <name evidence="3" type="ORF">DLAC_02270</name>
</gene>
<keyword evidence="4" id="KW-1185">Reference proteome</keyword>